<evidence type="ECO:0000256" key="1">
    <source>
        <dbReference type="SAM" id="MobiDB-lite"/>
    </source>
</evidence>
<feature type="region of interest" description="Disordered" evidence="1">
    <location>
        <begin position="1"/>
        <end position="24"/>
    </location>
</feature>
<accession>A0A368RZM7</accession>
<dbReference type="OrthoDB" id="685700at2759"/>
<proteinExistence type="predicted"/>
<name>A0A368RZM7_SETIT</name>
<dbReference type="EMBL" id="CM003534">
    <property type="protein sequence ID" value="RCV35632.1"/>
    <property type="molecule type" value="Genomic_DNA"/>
</dbReference>
<evidence type="ECO:0000313" key="3">
    <source>
        <dbReference type="EMBL" id="RCV35632.1"/>
    </source>
</evidence>
<gene>
    <name evidence="3" type="ORF">SETIT_7G255000v2</name>
</gene>
<evidence type="ECO:0000259" key="2">
    <source>
        <dbReference type="Pfam" id="PF07762"/>
    </source>
</evidence>
<reference evidence="3" key="2">
    <citation type="submission" date="2015-07" db="EMBL/GenBank/DDBJ databases">
        <authorList>
            <person name="Noorani M."/>
        </authorList>
    </citation>
    <scope>NUCLEOTIDE SEQUENCE</scope>
    <source>
        <strain evidence="3">Yugu1</strain>
    </source>
</reference>
<reference evidence="3" key="1">
    <citation type="journal article" date="2012" name="Nat. Biotechnol.">
        <title>Reference genome sequence of the model plant Setaria.</title>
        <authorList>
            <person name="Bennetzen J.L."/>
            <person name="Schmutz J."/>
            <person name="Wang H."/>
            <person name="Percifield R."/>
            <person name="Hawkins J."/>
            <person name="Pontaroli A.C."/>
            <person name="Estep M."/>
            <person name="Feng L."/>
            <person name="Vaughn J.N."/>
            <person name="Grimwood J."/>
            <person name="Jenkins J."/>
            <person name="Barry K."/>
            <person name="Lindquist E."/>
            <person name="Hellsten U."/>
            <person name="Deshpande S."/>
            <person name="Wang X."/>
            <person name="Wu X."/>
            <person name="Mitros T."/>
            <person name="Triplett J."/>
            <person name="Yang X."/>
            <person name="Ye C.Y."/>
            <person name="Mauro-Herrera M."/>
            <person name="Wang L."/>
            <person name="Li P."/>
            <person name="Sharma M."/>
            <person name="Sharma R."/>
            <person name="Ronald P.C."/>
            <person name="Panaud O."/>
            <person name="Kellogg E.A."/>
            <person name="Brutnell T.P."/>
            <person name="Doust A.N."/>
            <person name="Tuskan G.A."/>
            <person name="Rokhsar D."/>
            <person name="Devos K.M."/>
        </authorList>
    </citation>
    <scope>NUCLEOTIDE SEQUENCE [LARGE SCALE GENOMIC DNA]</scope>
    <source>
        <strain evidence="3">Yugu1</strain>
    </source>
</reference>
<dbReference type="InterPro" id="IPR011676">
    <property type="entry name" value="DUF1618"/>
</dbReference>
<sequence length="438" mass="49010">MGTKNFLDASLRPPALDHQPHDEAGAPGSWAMLDVRAYIADRRNATTAHGRMNNGGEIQVTFCVAPPPAVSYFCVWCPEPAHLAGIGTEPRIIAAEADLAVLRVGFGSLFDCVDPQCQDIFVYHAGGGEKGPSLRLVTNDDDPYCLYFNTGILRHRDDTNPDDDDHYYIVAMDYSKLPWHQFRHGPKRVIMLGEGGLMGFVDPWRGILVCSVLDCEDELHYIPFPRSLKDNKKLLVNPVIARDIAVVQGRIKVVDCFYCYASGAWKASVWSRAATSLEKNNWDRDYVFEIRDGLVDTNTLHFELLPKLQAEDGNSPQQTLEALHIAHPTLSLNDDHNVYLMAKVDTCNKRARVLAVDLKNKRLQDVGVFHAERYLDITLSYIHSRISKYFKTTPSNSNALAAHGYKRGPHSYMTFRTSVRTSAHCVQCVPPCTSTFLG</sequence>
<dbReference type="AlphaFoldDB" id="A0A368RZM7"/>
<protein>
    <recommendedName>
        <fullName evidence="2">DUF1618 domain-containing protein</fullName>
    </recommendedName>
</protein>
<feature type="domain" description="DUF1618" evidence="2">
    <location>
        <begin position="201"/>
        <end position="339"/>
    </location>
</feature>
<organism evidence="3">
    <name type="scientific">Setaria italica</name>
    <name type="common">Foxtail millet</name>
    <name type="synonym">Panicum italicum</name>
    <dbReference type="NCBI Taxonomy" id="4555"/>
    <lineage>
        <taxon>Eukaryota</taxon>
        <taxon>Viridiplantae</taxon>
        <taxon>Streptophyta</taxon>
        <taxon>Embryophyta</taxon>
        <taxon>Tracheophyta</taxon>
        <taxon>Spermatophyta</taxon>
        <taxon>Magnoliopsida</taxon>
        <taxon>Liliopsida</taxon>
        <taxon>Poales</taxon>
        <taxon>Poaceae</taxon>
        <taxon>PACMAD clade</taxon>
        <taxon>Panicoideae</taxon>
        <taxon>Panicodae</taxon>
        <taxon>Paniceae</taxon>
        <taxon>Cenchrinae</taxon>
        <taxon>Setaria</taxon>
    </lineage>
</organism>
<dbReference type="Pfam" id="PF07762">
    <property type="entry name" value="DUF1618"/>
    <property type="match status" value="1"/>
</dbReference>
<dbReference type="PANTHER" id="PTHR33074:SF68">
    <property type="entry name" value="OS09G0557100 PROTEIN"/>
    <property type="match status" value="1"/>
</dbReference>
<dbReference type="PANTHER" id="PTHR33074">
    <property type="entry name" value="EXPRESSED PROTEIN-RELATED"/>
    <property type="match status" value="1"/>
</dbReference>